<reference evidence="3 4" key="1">
    <citation type="submission" date="2019-03" db="EMBL/GenBank/DDBJ databases">
        <authorList>
            <person name="Gaulin E."/>
            <person name="Dumas B."/>
        </authorList>
    </citation>
    <scope>NUCLEOTIDE SEQUENCE [LARGE SCALE GENOMIC DNA]</scope>
    <source>
        <strain evidence="3">CBS 568.67</strain>
    </source>
</reference>
<name>A0A485LKI6_9STRA</name>
<evidence type="ECO:0000313" key="2">
    <source>
        <dbReference type="EMBL" id="KAF0686087.1"/>
    </source>
</evidence>
<dbReference type="EMBL" id="CAADRA010007041">
    <property type="protein sequence ID" value="VFT98720.1"/>
    <property type="molecule type" value="Genomic_DNA"/>
</dbReference>
<dbReference type="OrthoDB" id="430051at2759"/>
<sequence>MTAPGINNCDVRISPCKNGKNEHIMNATWRPDNCRYHFSFSMPPIDAKDLHFVCPVQGCPSRWISEKNKACHYASHTKVDSTVPPFADTIWVEMSDEEHVKFTEIHGVVLKSSPNSVSPARSVMEAMKTENWSMHVCLLALLEYLCEKQDGNAVDIVTSYVQDNKVAATRKEEIEGKPSVMDAASPFPPTSPTSPGTQATLGTASGPNQQQQQWGGPPSKEISPPICQKKKPHKKCLVVLSKTDANKGRYFYRCPDCGFYMWCDEYEA</sequence>
<keyword evidence="4" id="KW-1185">Reference proteome</keyword>
<gene>
    <name evidence="3" type="primary">Aste57867_22052</name>
    <name evidence="2" type="ORF">As57867_021983</name>
    <name evidence="3" type="ORF">ASTE57867_22052</name>
</gene>
<dbReference type="Proteomes" id="UP000332933">
    <property type="component" value="Unassembled WGS sequence"/>
</dbReference>
<dbReference type="EMBL" id="VJMH01007015">
    <property type="protein sequence ID" value="KAF0686087.1"/>
    <property type="molecule type" value="Genomic_DNA"/>
</dbReference>
<evidence type="ECO:0000313" key="4">
    <source>
        <dbReference type="Proteomes" id="UP000332933"/>
    </source>
</evidence>
<dbReference type="PANTHER" id="PTHR33680">
    <property type="entry name" value="OS07G0190500 PROTEIN"/>
    <property type="match status" value="1"/>
</dbReference>
<dbReference type="PANTHER" id="PTHR33680:SF1">
    <property type="entry name" value="OS05G0489500 PROTEIN"/>
    <property type="match status" value="1"/>
</dbReference>
<accession>A0A485LKI6</accession>
<feature type="region of interest" description="Disordered" evidence="1">
    <location>
        <begin position="171"/>
        <end position="227"/>
    </location>
</feature>
<protein>
    <submittedName>
        <fullName evidence="3">Aste57867_22052 protein</fullName>
    </submittedName>
</protein>
<dbReference type="AlphaFoldDB" id="A0A485LKI6"/>
<proteinExistence type="predicted"/>
<evidence type="ECO:0000313" key="3">
    <source>
        <dbReference type="EMBL" id="VFT98720.1"/>
    </source>
</evidence>
<evidence type="ECO:0000256" key="1">
    <source>
        <dbReference type="SAM" id="MobiDB-lite"/>
    </source>
</evidence>
<reference evidence="2" key="2">
    <citation type="submission" date="2019-06" db="EMBL/GenBank/DDBJ databases">
        <title>Genomics analysis of Aphanomyces spp. identifies a new class of oomycete effector associated with host adaptation.</title>
        <authorList>
            <person name="Gaulin E."/>
        </authorList>
    </citation>
    <scope>NUCLEOTIDE SEQUENCE</scope>
    <source>
        <strain evidence="2">CBS 578.67</strain>
    </source>
</reference>
<organism evidence="3 4">
    <name type="scientific">Aphanomyces stellatus</name>
    <dbReference type="NCBI Taxonomy" id="120398"/>
    <lineage>
        <taxon>Eukaryota</taxon>
        <taxon>Sar</taxon>
        <taxon>Stramenopiles</taxon>
        <taxon>Oomycota</taxon>
        <taxon>Saprolegniomycetes</taxon>
        <taxon>Saprolegniales</taxon>
        <taxon>Verrucalvaceae</taxon>
        <taxon>Aphanomyces</taxon>
    </lineage>
</organism>